<evidence type="ECO:0000256" key="3">
    <source>
        <dbReference type="ARBA" id="ARBA00022737"/>
    </source>
</evidence>
<dbReference type="Gene3D" id="2.130.10.30">
    <property type="entry name" value="Regulator of chromosome condensation 1/beta-lactamase-inhibitor protein II"/>
    <property type="match status" value="4"/>
</dbReference>
<protein>
    <recommendedName>
        <fullName evidence="5">RCC1-like domain-containing protein</fullName>
    </recommendedName>
</protein>
<dbReference type="SUPFAM" id="SSF50985">
    <property type="entry name" value="RCC1/BLIP-II"/>
    <property type="match status" value="3"/>
</dbReference>
<evidence type="ECO:0000256" key="4">
    <source>
        <dbReference type="SAM" id="MobiDB-lite"/>
    </source>
</evidence>
<gene>
    <name evidence="6" type="ORF">KIMH_05980</name>
</gene>
<dbReference type="Pfam" id="PF00415">
    <property type="entry name" value="RCC1"/>
    <property type="match status" value="1"/>
</dbReference>
<name>A0ABM8BCB8_9BIFI</name>
<accession>A0ABM8BCB8</accession>
<dbReference type="InterPro" id="IPR000408">
    <property type="entry name" value="Reg_chr_condens"/>
</dbReference>
<dbReference type="PANTHER" id="PTHR45982">
    <property type="entry name" value="REGULATOR OF CHROMOSOME CONDENSATION"/>
    <property type="match status" value="1"/>
</dbReference>
<evidence type="ECO:0000259" key="5">
    <source>
        <dbReference type="Pfam" id="PF25390"/>
    </source>
</evidence>
<dbReference type="InterPro" id="IPR013378">
    <property type="entry name" value="InlB-like_B-rpt"/>
</dbReference>
<feature type="domain" description="RCC1-like" evidence="5">
    <location>
        <begin position="649"/>
        <end position="997"/>
    </location>
</feature>
<dbReference type="InterPro" id="IPR042229">
    <property type="entry name" value="Listeria/Bacterioides_rpt_sf"/>
</dbReference>
<dbReference type="PANTHER" id="PTHR45982:SF1">
    <property type="entry name" value="REGULATOR OF CHROMOSOME CONDENSATION"/>
    <property type="match status" value="1"/>
</dbReference>
<evidence type="ECO:0000313" key="6">
    <source>
        <dbReference type="EMBL" id="BDR54487.1"/>
    </source>
</evidence>
<dbReference type="PROSITE" id="PS50012">
    <property type="entry name" value="RCC1_3"/>
    <property type="match status" value="13"/>
</dbReference>
<organism evidence="6 7">
    <name type="scientific">Bombiscardovia apis</name>
    <dbReference type="NCBI Taxonomy" id="2932182"/>
    <lineage>
        <taxon>Bacteria</taxon>
        <taxon>Bacillati</taxon>
        <taxon>Actinomycetota</taxon>
        <taxon>Actinomycetes</taxon>
        <taxon>Bifidobacteriales</taxon>
        <taxon>Bifidobacteriaceae</taxon>
        <taxon>Bombiscardovia</taxon>
    </lineage>
</organism>
<feature type="region of interest" description="Disordered" evidence="4">
    <location>
        <begin position="1"/>
        <end position="54"/>
    </location>
</feature>
<dbReference type="EMBL" id="AP026800">
    <property type="protein sequence ID" value="BDR54487.1"/>
    <property type="molecule type" value="Genomic_DNA"/>
</dbReference>
<comment type="subcellular location">
    <subcellularLocation>
        <location evidence="1">Cell envelope</location>
    </subcellularLocation>
</comment>
<sequence>MGGGATQFVQPASADPLSSRRGSSRAPGSETVDGVTLSPTHGPETGNNKAYVTKPPANSRFVQIEMGHYHGLALGVDGGIYSWGMNSDGALGNGDTADQWKPVRVKTPTGVRFTQISTDRKFSLALADNGQVYSWGYNEVGQLGNGDTSGATNPLPAPISRGEIPADVKIIQISAGENHSIALGSNHKMYAWGVNFYGQLGNDPPVLTQEFSPVEVHLGAIPATVEITQVSAGNGYSLAIGSDHRTYAWGVNGAGQLGNGTIAPNGNWTGPYQTTPQPIHQGDIPAGVYLTEVSAGDGFILAIGSDHLAYSWGWNIDGQLGNGDNNPSGRVNQALPGRVVGLGPVLQVSAGYGLGLAIGTDHKAYSWGDGRQGQLGRSSTPMGTTANPGQVWTISDVSYVSAGKDTAISLSTSEDNFDSWGTNFHGNLATAAPNPTQCSPVRAIPITVLITGVSFDNTPVLSHTTDAADNWQVVVPPHAPGKVDVKVYWSNGNANQLPIVLHYEYLSIFSVQFNNGGAPGSAPIAQSVTSGDPIAWPETPTWDKHWFIGWFTDAGQPWDFADGVSSNMTLTARWEAYDFSLIPSSGPSSGGASIDIKTPAPPQSITYADLAAGKQSTLAIGSDGNLYAWGSNEHGALGIDEADTFASGQPHRVHLPEGVKILQVSNGNQHALAIGSDHHVYAWGANNAGQLGNGNTADSKIPVDLTASNKLPNNVIEVLAGNQYSLALTQDGHTWAWGSNASGSLTIASNAGSNTPNPNPVDITAAGRLPETVVGLGSGYDHALAVTSNNHVLSWGTNAQGQLATSTNLGNSNAQPIPVDITDQGALPQGKIIQVSAGNQHSLALTNDGHVYAWGSNTRGQLGDPTQAGGPQPVDLTAKSLLPNTVVQIQASNQYSVALTSNQHTYTWGANGDGTLGNANLTDTNQPNDITTAGQFADVRTLSSGFDHVAATTTNAETYTWGANDSGQLGRGNLDSSKHSQPAAVTTQQVLTVIGLTMGSTRVPIDPIWNSSRNVWSTTSVPNPPGPVDSAVHWTLGSYEQPDYILPYTYHYTLPSAGSIPLQRMSAGLVFTLVASMSLAYASTKLRQSKKQLHRNKDS</sequence>
<dbReference type="InterPro" id="IPR051553">
    <property type="entry name" value="Ran_GTPase-activating"/>
</dbReference>
<evidence type="ECO:0000256" key="2">
    <source>
        <dbReference type="ARBA" id="ARBA00022658"/>
    </source>
</evidence>
<dbReference type="InterPro" id="IPR058923">
    <property type="entry name" value="RCC1-like_dom"/>
</dbReference>
<evidence type="ECO:0000313" key="7">
    <source>
        <dbReference type="Proteomes" id="UP001321748"/>
    </source>
</evidence>
<dbReference type="Pfam" id="PF13540">
    <property type="entry name" value="RCC1_2"/>
    <property type="match status" value="1"/>
</dbReference>
<dbReference type="Pfam" id="PF25390">
    <property type="entry name" value="WD40_RLD"/>
    <property type="match status" value="2"/>
</dbReference>
<evidence type="ECO:0000256" key="1">
    <source>
        <dbReference type="ARBA" id="ARBA00004196"/>
    </source>
</evidence>
<dbReference type="PROSITE" id="PS00626">
    <property type="entry name" value="RCC1_2"/>
    <property type="match status" value="2"/>
</dbReference>
<keyword evidence="3" id="KW-0677">Repeat</keyword>
<dbReference type="Gene3D" id="2.60.40.4270">
    <property type="entry name" value="Listeria-Bacteroides repeat domain"/>
    <property type="match status" value="1"/>
</dbReference>
<dbReference type="InterPro" id="IPR009091">
    <property type="entry name" value="RCC1/BLIP-II"/>
</dbReference>
<keyword evidence="2" id="KW-0344">Guanine-nucleotide releasing factor</keyword>
<proteinExistence type="predicted"/>
<reference evidence="6 7" key="1">
    <citation type="journal article" date="2023" name="Microbiol. Spectr.">
        <title>Symbiosis of Carpenter Bees with Uncharacterized Lactic Acid Bacteria Showing NAD Auxotrophy.</title>
        <authorList>
            <person name="Kawasaki S."/>
            <person name="Ozawa K."/>
            <person name="Mori T."/>
            <person name="Yamamoto A."/>
            <person name="Ito M."/>
            <person name="Ohkuma M."/>
            <person name="Sakamoto M."/>
            <person name="Matsutani M."/>
        </authorList>
    </citation>
    <scope>NUCLEOTIDE SEQUENCE [LARGE SCALE GENOMIC DNA]</scope>
    <source>
        <strain evidence="6 7">KimH</strain>
    </source>
</reference>
<dbReference type="Proteomes" id="UP001321748">
    <property type="component" value="Chromosome"/>
</dbReference>
<dbReference type="Pfam" id="PF09479">
    <property type="entry name" value="Flg_new"/>
    <property type="match status" value="1"/>
</dbReference>
<dbReference type="PRINTS" id="PR00633">
    <property type="entry name" value="RCCNDNSATION"/>
</dbReference>
<feature type="domain" description="RCC1-like" evidence="5">
    <location>
        <begin position="55"/>
        <end position="326"/>
    </location>
</feature>
<keyword evidence="7" id="KW-1185">Reference proteome</keyword>